<dbReference type="NCBIfam" id="TIGR03352">
    <property type="entry name" value="VI_chp_3"/>
    <property type="match status" value="1"/>
</dbReference>
<reference evidence="2" key="1">
    <citation type="submission" date="2017-12" db="EMBL/GenBank/DDBJ databases">
        <title>Phylogenetic diversity of female urinary microbiome.</title>
        <authorList>
            <person name="Thomas-White K."/>
            <person name="Wolfe A.J."/>
        </authorList>
    </citation>
    <scope>NUCLEOTIDE SEQUENCE [LARGE SCALE GENOMIC DNA]</scope>
    <source>
        <strain evidence="2">UMB0023</strain>
    </source>
</reference>
<dbReference type="Gene3D" id="2.60.40.4150">
    <property type="entry name" value="Type VI secretion system, lipoprotein SciN"/>
    <property type="match status" value="1"/>
</dbReference>
<evidence type="ECO:0000313" key="2">
    <source>
        <dbReference type="Proteomes" id="UP000234781"/>
    </source>
</evidence>
<dbReference type="InterPro" id="IPR038706">
    <property type="entry name" value="Type_VI_SciN-like_sf"/>
</dbReference>
<reference evidence="1 2" key="2">
    <citation type="submission" date="2023-10" db="EMBL/GenBank/DDBJ databases">
        <authorList>
            <person name="Choi B."/>
        </authorList>
    </citation>
    <scope>NUCLEOTIDE SEQUENCE [LARGE SCALE GENOMIC DNA]</scope>
    <source>
        <strain evidence="1 2">UMB0023</strain>
    </source>
</reference>
<accession>A0A9X7F907</accession>
<dbReference type="PANTHER" id="PTHR37625:SF4">
    <property type="entry name" value="OUTER MEMBRANE LIPOPROTEIN"/>
    <property type="match status" value="1"/>
</dbReference>
<name>A0A9X7F907_NEIPE</name>
<keyword evidence="1" id="KW-0449">Lipoprotein</keyword>
<dbReference type="AlphaFoldDB" id="A0A9X7F907"/>
<gene>
    <name evidence="1" type="primary">tssJ</name>
    <name evidence="1" type="ORF">CYJ98_008440</name>
</gene>
<protein>
    <submittedName>
        <fullName evidence="1">Type VI secretion system lipoprotein TssJ</fullName>
    </submittedName>
</protein>
<dbReference type="EMBL" id="CP136962">
    <property type="protein sequence ID" value="WOS97590.1"/>
    <property type="molecule type" value="Genomic_DNA"/>
</dbReference>
<dbReference type="PROSITE" id="PS51257">
    <property type="entry name" value="PROKAR_LIPOPROTEIN"/>
    <property type="match status" value="1"/>
</dbReference>
<dbReference type="RefSeq" id="WP_049332881.1">
    <property type="nucleotide sequence ID" value="NZ_CP136962.1"/>
</dbReference>
<dbReference type="Proteomes" id="UP000234781">
    <property type="component" value="Chromosome"/>
</dbReference>
<dbReference type="Pfam" id="PF12790">
    <property type="entry name" value="T6SS-SciN"/>
    <property type="match status" value="1"/>
</dbReference>
<sequence>MNKKTRIQSVCALALLCAVLSGCGVLQGVKDGTTNVTKSIFYTKLKILKIDLVARNGLNQNERGQSLSTVVRIYQLRDKQNYEVASYRDLLNQDKTILGNDLVEGYKQYTIRPGETISLDETLDKETKYVGIVAFYNRVGEDQPWKMLLSKKQLKNKKPLVVELVDNKVVIQETEKKVK</sequence>
<proteinExistence type="predicted"/>
<dbReference type="PANTHER" id="PTHR37625">
    <property type="entry name" value="OUTER MEMBRANE LIPOPROTEIN-RELATED"/>
    <property type="match status" value="1"/>
</dbReference>
<organism evidence="1 2">
    <name type="scientific">Neisseria perflava</name>
    <dbReference type="NCBI Taxonomy" id="33053"/>
    <lineage>
        <taxon>Bacteria</taxon>
        <taxon>Pseudomonadati</taxon>
        <taxon>Pseudomonadota</taxon>
        <taxon>Betaproteobacteria</taxon>
        <taxon>Neisseriales</taxon>
        <taxon>Neisseriaceae</taxon>
        <taxon>Neisseria</taxon>
    </lineage>
</organism>
<evidence type="ECO:0000313" key="1">
    <source>
        <dbReference type="EMBL" id="WOS97590.1"/>
    </source>
</evidence>
<dbReference type="InterPro" id="IPR017734">
    <property type="entry name" value="T6SS_SciN"/>
</dbReference>
<keyword evidence="2" id="KW-1185">Reference proteome</keyword>